<evidence type="ECO:0000256" key="2">
    <source>
        <dbReference type="ARBA" id="ARBA00023157"/>
    </source>
</evidence>
<dbReference type="GO" id="GO:0008234">
    <property type="term" value="F:cysteine-type peptidase activity"/>
    <property type="evidence" value="ECO:0007669"/>
    <property type="project" value="InterPro"/>
</dbReference>
<keyword evidence="3" id="KW-0732">Signal</keyword>
<evidence type="ECO:0008006" key="8">
    <source>
        <dbReference type="Google" id="ProtNLM"/>
    </source>
</evidence>
<feature type="signal peptide" evidence="3">
    <location>
        <begin position="1"/>
        <end position="25"/>
    </location>
</feature>
<name>A0A5P1FSB9_ASPOF</name>
<evidence type="ECO:0000313" key="6">
    <source>
        <dbReference type="EMBL" id="ONK81118.1"/>
    </source>
</evidence>
<dbReference type="SMART" id="SM00848">
    <property type="entry name" value="Inhibitor_I29"/>
    <property type="match status" value="1"/>
</dbReference>
<evidence type="ECO:0000259" key="5">
    <source>
        <dbReference type="SMART" id="SM00848"/>
    </source>
</evidence>
<comment type="similarity">
    <text evidence="1">Belongs to the peptidase C1 family.</text>
</comment>
<dbReference type="PROSITE" id="PS00639">
    <property type="entry name" value="THIOL_PROTEASE_HIS"/>
    <property type="match status" value="1"/>
</dbReference>
<feature type="domain" description="Cathepsin propeptide inhibitor" evidence="5">
    <location>
        <begin position="38"/>
        <end position="95"/>
    </location>
</feature>
<feature type="chain" id="PRO_5024316129" description="Cathepsin propeptide inhibitor domain-containing protein" evidence="3">
    <location>
        <begin position="26"/>
        <end position="185"/>
    </location>
</feature>
<dbReference type="Gramene" id="ONK81118">
    <property type="protein sequence ID" value="ONK81118"/>
    <property type="gene ID" value="A4U43_C01F25500"/>
</dbReference>
<accession>A0A5P1FSB9</accession>
<dbReference type="InterPro" id="IPR000668">
    <property type="entry name" value="Peptidase_C1A_C"/>
</dbReference>
<organism evidence="6 7">
    <name type="scientific">Asparagus officinalis</name>
    <name type="common">Garden asparagus</name>
    <dbReference type="NCBI Taxonomy" id="4686"/>
    <lineage>
        <taxon>Eukaryota</taxon>
        <taxon>Viridiplantae</taxon>
        <taxon>Streptophyta</taxon>
        <taxon>Embryophyta</taxon>
        <taxon>Tracheophyta</taxon>
        <taxon>Spermatophyta</taxon>
        <taxon>Magnoliopsida</taxon>
        <taxon>Liliopsida</taxon>
        <taxon>Asparagales</taxon>
        <taxon>Asparagaceae</taxon>
        <taxon>Asparagoideae</taxon>
        <taxon>Asparagus</taxon>
    </lineage>
</organism>
<dbReference type="PANTHER" id="PTHR12411">
    <property type="entry name" value="CYSTEINE PROTEASE FAMILY C1-RELATED"/>
    <property type="match status" value="1"/>
</dbReference>
<sequence>MASACYYALFTCFLIIISRIGDANGYTNALDSEIARKHELWMAEHGRVYKDEAEKARRFEIFKENVEYIEDFNNAGKHRYTLGVNLFADLTSEEFLATYASGFKKPEPEIEESLRGGIFHGSCGTAVNHAVTVIGYGESSKDKYWIVKNSWSSKWGENGYIRMEKDVPSPSGMCGITEWAVYPTM</sequence>
<dbReference type="SMART" id="SM00645">
    <property type="entry name" value="Pept_C1"/>
    <property type="match status" value="1"/>
</dbReference>
<dbReference type="SUPFAM" id="SSF54001">
    <property type="entry name" value="Cysteine proteinases"/>
    <property type="match status" value="2"/>
</dbReference>
<dbReference type="OMA" id="MASACYY"/>
<evidence type="ECO:0000256" key="3">
    <source>
        <dbReference type="SAM" id="SignalP"/>
    </source>
</evidence>
<protein>
    <recommendedName>
        <fullName evidence="8">Cathepsin propeptide inhibitor domain-containing protein</fullName>
    </recommendedName>
</protein>
<dbReference type="Gene3D" id="3.90.70.10">
    <property type="entry name" value="Cysteine proteinases"/>
    <property type="match status" value="1"/>
</dbReference>
<dbReference type="Pfam" id="PF00112">
    <property type="entry name" value="Peptidase_C1"/>
    <property type="match status" value="1"/>
</dbReference>
<dbReference type="Gene3D" id="1.10.287.2250">
    <property type="match status" value="1"/>
</dbReference>
<dbReference type="InterPro" id="IPR025661">
    <property type="entry name" value="Pept_asp_AS"/>
</dbReference>
<dbReference type="InterPro" id="IPR025660">
    <property type="entry name" value="Pept_his_AS"/>
</dbReference>
<reference evidence="7" key="1">
    <citation type="journal article" date="2017" name="Nat. Commun.">
        <title>The asparagus genome sheds light on the origin and evolution of a young Y chromosome.</title>
        <authorList>
            <person name="Harkess A."/>
            <person name="Zhou J."/>
            <person name="Xu C."/>
            <person name="Bowers J.E."/>
            <person name="Van der Hulst R."/>
            <person name="Ayyampalayam S."/>
            <person name="Mercati F."/>
            <person name="Riccardi P."/>
            <person name="McKain M.R."/>
            <person name="Kakrana A."/>
            <person name="Tang H."/>
            <person name="Ray J."/>
            <person name="Groenendijk J."/>
            <person name="Arikit S."/>
            <person name="Mathioni S.M."/>
            <person name="Nakano M."/>
            <person name="Shan H."/>
            <person name="Telgmann-Rauber A."/>
            <person name="Kanno A."/>
            <person name="Yue Z."/>
            <person name="Chen H."/>
            <person name="Li W."/>
            <person name="Chen Y."/>
            <person name="Xu X."/>
            <person name="Zhang Y."/>
            <person name="Luo S."/>
            <person name="Chen H."/>
            <person name="Gao J."/>
            <person name="Mao Z."/>
            <person name="Pires J.C."/>
            <person name="Luo M."/>
            <person name="Kudrna D."/>
            <person name="Wing R.A."/>
            <person name="Meyers B.C."/>
            <person name="Yi K."/>
            <person name="Kong H."/>
            <person name="Lavrijsen P."/>
            <person name="Sunseri F."/>
            <person name="Falavigna A."/>
            <person name="Ye Y."/>
            <person name="Leebens-Mack J.H."/>
            <person name="Chen G."/>
        </authorList>
    </citation>
    <scope>NUCLEOTIDE SEQUENCE [LARGE SCALE GENOMIC DNA]</scope>
    <source>
        <strain evidence="7">cv. DH0086</strain>
    </source>
</reference>
<dbReference type="GO" id="GO:0006508">
    <property type="term" value="P:proteolysis"/>
    <property type="evidence" value="ECO:0007669"/>
    <property type="project" value="InterPro"/>
</dbReference>
<proteinExistence type="inferred from homology"/>
<dbReference type="AlphaFoldDB" id="A0A5P1FSB9"/>
<dbReference type="InterPro" id="IPR013201">
    <property type="entry name" value="Prot_inhib_I29"/>
</dbReference>
<evidence type="ECO:0000313" key="7">
    <source>
        <dbReference type="Proteomes" id="UP000243459"/>
    </source>
</evidence>
<gene>
    <name evidence="6" type="ORF">A4U43_C01F25500</name>
</gene>
<feature type="domain" description="Peptidase C1A papain C-terminal" evidence="4">
    <location>
        <begin position="20"/>
        <end position="184"/>
    </location>
</feature>
<evidence type="ECO:0000259" key="4">
    <source>
        <dbReference type="SMART" id="SM00645"/>
    </source>
</evidence>
<dbReference type="Pfam" id="PF08246">
    <property type="entry name" value="Inhibitor_I29"/>
    <property type="match status" value="1"/>
</dbReference>
<keyword evidence="7" id="KW-1185">Reference proteome</keyword>
<evidence type="ECO:0000256" key="1">
    <source>
        <dbReference type="ARBA" id="ARBA00008455"/>
    </source>
</evidence>
<dbReference type="PROSITE" id="PS00640">
    <property type="entry name" value="THIOL_PROTEASE_ASN"/>
    <property type="match status" value="1"/>
</dbReference>
<keyword evidence="2" id="KW-1015">Disulfide bond</keyword>
<dbReference type="InterPro" id="IPR038765">
    <property type="entry name" value="Papain-like_cys_pep_sf"/>
</dbReference>
<dbReference type="Proteomes" id="UP000243459">
    <property type="component" value="Chromosome 1"/>
</dbReference>
<dbReference type="EMBL" id="CM007381">
    <property type="protein sequence ID" value="ONK81118.1"/>
    <property type="molecule type" value="Genomic_DNA"/>
</dbReference>
<dbReference type="InterPro" id="IPR013128">
    <property type="entry name" value="Peptidase_C1A"/>
</dbReference>